<keyword evidence="1" id="KW-0175">Coiled coil</keyword>
<proteinExistence type="predicted"/>
<gene>
    <name evidence="3" type="ORF">Pmar_PMAR026387</name>
</gene>
<accession>C5LEL7</accession>
<feature type="region of interest" description="Disordered" evidence="2">
    <location>
        <begin position="75"/>
        <end position="115"/>
    </location>
</feature>
<feature type="compositionally biased region" description="Basic and acidic residues" evidence="2">
    <location>
        <begin position="106"/>
        <end position="115"/>
    </location>
</feature>
<organism evidence="4">
    <name type="scientific">Perkinsus marinus (strain ATCC 50983 / TXsc)</name>
    <dbReference type="NCBI Taxonomy" id="423536"/>
    <lineage>
        <taxon>Eukaryota</taxon>
        <taxon>Sar</taxon>
        <taxon>Alveolata</taxon>
        <taxon>Perkinsozoa</taxon>
        <taxon>Perkinsea</taxon>
        <taxon>Perkinsida</taxon>
        <taxon>Perkinsidae</taxon>
        <taxon>Perkinsus</taxon>
    </lineage>
</organism>
<sequence>MDPKLIMYVNRVTEAIAKVNLEMGKIRSKVDEQASELTRRDDEIAELRSQLEDQGNEIKTLKQESACLRRLLANADPKSSDVATSPTWSAQASRMRELSMASTQVDDDHIPTPRK</sequence>
<dbReference type="OMA" id="MASTQVD"/>
<dbReference type="AlphaFoldDB" id="C5LEL7"/>
<feature type="compositionally biased region" description="Polar residues" evidence="2">
    <location>
        <begin position="81"/>
        <end position="92"/>
    </location>
</feature>
<keyword evidence="4" id="KW-1185">Reference proteome</keyword>
<evidence type="ECO:0000256" key="2">
    <source>
        <dbReference type="SAM" id="MobiDB-lite"/>
    </source>
</evidence>
<dbReference type="RefSeq" id="XP_002773019.1">
    <property type="nucleotide sequence ID" value="XM_002772973.1"/>
</dbReference>
<evidence type="ECO:0000313" key="4">
    <source>
        <dbReference type="Proteomes" id="UP000007800"/>
    </source>
</evidence>
<dbReference type="OrthoDB" id="414331at2759"/>
<evidence type="ECO:0000256" key="1">
    <source>
        <dbReference type="SAM" id="Coils"/>
    </source>
</evidence>
<dbReference type="InParanoid" id="C5LEL7"/>
<dbReference type="Gene3D" id="1.10.287.1490">
    <property type="match status" value="1"/>
</dbReference>
<evidence type="ECO:0000313" key="3">
    <source>
        <dbReference type="EMBL" id="EER04835.1"/>
    </source>
</evidence>
<feature type="coiled-coil region" evidence="1">
    <location>
        <begin position="37"/>
        <end position="71"/>
    </location>
</feature>
<reference evidence="3 4" key="1">
    <citation type="submission" date="2008-07" db="EMBL/GenBank/DDBJ databases">
        <authorList>
            <person name="El-Sayed N."/>
            <person name="Caler E."/>
            <person name="Inman J."/>
            <person name="Amedeo P."/>
            <person name="Hass B."/>
            <person name="Wortman J."/>
        </authorList>
    </citation>
    <scope>NUCLEOTIDE SEQUENCE [LARGE SCALE GENOMIC DNA]</scope>
    <source>
        <strain evidence="4">ATCC 50983 / TXsc</strain>
    </source>
</reference>
<dbReference type="Proteomes" id="UP000007800">
    <property type="component" value="Unassembled WGS sequence"/>
</dbReference>
<dbReference type="EMBL" id="GG681295">
    <property type="protein sequence ID" value="EER04835.1"/>
    <property type="molecule type" value="Genomic_DNA"/>
</dbReference>
<dbReference type="GeneID" id="9050325"/>
<name>C5LEL7_PERM5</name>
<protein>
    <submittedName>
        <fullName evidence="3">Uncharacterized protein</fullName>
    </submittedName>
</protein>